<evidence type="ECO:0000313" key="1">
    <source>
        <dbReference type="EMBL" id="GBM71521.1"/>
    </source>
</evidence>
<dbReference type="OrthoDB" id="6430234at2759"/>
<sequence>MAWQTLDDCLTLDTKGLMEFISANENTKRFLLQAIGKIFDPLGLLIPFTIGFKCLIQELWEKKITFVSNCKNLENKRKGQPTSEDLSEAEHYLIKQYQFEAFSAEVTAMMSGDNISNKTLKRSVSMLGTVQQRIPRLPLLDDFTPKSGVRQ</sequence>
<reference evidence="1 2" key="1">
    <citation type="journal article" date="2019" name="Sci. Rep.">
        <title>Orb-weaving spider Araneus ventricosus genome elucidates the spidroin gene catalogue.</title>
        <authorList>
            <person name="Kono N."/>
            <person name="Nakamura H."/>
            <person name="Ohtoshi R."/>
            <person name="Moran D.A.P."/>
            <person name="Shinohara A."/>
            <person name="Yoshida Y."/>
            <person name="Fujiwara M."/>
            <person name="Mori M."/>
            <person name="Tomita M."/>
            <person name="Arakawa K."/>
        </authorList>
    </citation>
    <scope>NUCLEOTIDE SEQUENCE [LARGE SCALE GENOMIC DNA]</scope>
</reference>
<comment type="caution">
    <text evidence="1">The sequence shown here is derived from an EMBL/GenBank/DDBJ whole genome shotgun (WGS) entry which is preliminary data.</text>
</comment>
<dbReference type="InterPro" id="IPR008042">
    <property type="entry name" value="Retrotrans_Pao"/>
</dbReference>
<dbReference type="AlphaFoldDB" id="A0A4Y2I1D4"/>
<protein>
    <submittedName>
        <fullName evidence="1">Uncharacterized protein</fullName>
    </submittedName>
</protein>
<proteinExistence type="predicted"/>
<keyword evidence="2" id="KW-1185">Reference proteome</keyword>
<dbReference type="Proteomes" id="UP000499080">
    <property type="component" value="Unassembled WGS sequence"/>
</dbReference>
<organism evidence="1 2">
    <name type="scientific">Araneus ventricosus</name>
    <name type="common">Orbweaver spider</name>
    <name type="synonym">Epeira ventricosa</name>
    <dbReference type="NCBI Taxonomy" id="182803"/>
    <lineage>
        <taxon>Eukaryota</taxon>
        <taxon>Metazoa</taxon>
        <taxon>Ecdysozoa</taxon>
        <taxon>Arthropoda</taxon>
        <taxon>Chelicerata</taxon>
        <taxon>Arachnida</taxon>
        <taxon>Araneae</taxon>
        <taxon>Araneomorphae</taxon>
        <taxon>Entelegynae</taxon>
        <taxon>Araneoidea</taxon>
        <taxon>Araneidae</taxon>
        <taxon>Araneus</taxon>
    </lineage>
</organism>
<dbReference type="EMBL" id="BGPR01002318">
    <property type="protein sequence ID" value="GBM71521.1"/>
    <property type="molecule type" value="Genomic_DNA"/>
</dbReference>
<dbReference type="Pfam" id="PF05380">
    <property type="entry name" value="Peptidase_A17"/>
    <property type="match status" value="1"/>
</dbReference>
<gene>
    <name evidence="1" type="ORF">AVEN_266886_1</name>
</gene>
<accession>A0A4Y2I1D4</accession>
<evidence type="ECO:0000313" key="2">
    <source>
        <dbReference type="Proteomes" id="UP000499080"/>
    </source>
</evidence>
<name>A0A4Y2I1D4_ARAVE</name>